<protein>
    <submittedName>
        <fullName evidence="2">Phage portal protein</fullName>
    </submittedName>
</protein>
<organism evidence="2 3">
    <name type="scientific">Streptomyces chengmaiensis</name>
    <dbReference type="NCBI Taxonomy" id="3040919"/>
    <lineage>
        <taxon>Bacteria</taxon>
        <taxon>Bacillati</taxon>
        <taxon>Actinomycetota</taxon>
        <taxon>Actinomycetes</taxon>
        <taxon>Kitasatosporales</taxon>
        <taxon>Streptomycetaceae</taxon>
        <taxon>Streptomyces</taxon>
    </lineage>
</organism>
<gene>
    <name evidence="2" type="ORF">QCN29_26825</name>
</gene>
<proteinExistence type="predicted"/>
<evidence type="ECO:0000256" key="1">
    <source>
        <dbReference type="SAM" id="MobiDB-lite"/>
    </source>
</evidence>
<feature type="region of interest" description="Disordered" evidence="1">
    <location>
        <begin position="470"/>
        <end position="511"/>
    </location>
</feature>
<reference evidence="2 3" key="1">
    <citation type="submission" date="2023-04" db="EMBL/GenBank/DDBJ databases">
        <title>Streptomyces chengmaiensis sp. nov. isolated from the stem of mangrove plant in Hainan.</title>
        <authorList>
            <person name="Huang X."/>
            <person name="Zhou S."/>
            <person name="Chu X."/>
            <person name="Xie Y."/>
            <person name="Lin Y."/>
        </authorList>
    </citation>
    <scope>NUCLEOTIDE SEQUENCE [LARGE SCALE GENOMIC DNA]</scope>
    <source>
        <strain evidence="2 3">HNM0663</strain>
    </source>
</reference>
<dbReference type="Pfam" id="PF05133">
    <property type="entry name" value="SPP1_portal"/>
    <property type="match status" value="1"/>
</dbReference>
<dbReference type="RefSeq" id="WP_279931369.1">
    <property type="nucleotide sequence ID" value="NZ_JARWBG010000040.1"/>
</dbReference>
<evidence type="ECO:0000313" key="2">
    <source>
        <dbReference type="EMBL" id="MDH2392326.1"/>
    </source>
</evidence>
<name>A0ABT6HVH0_9ACTN</name>
<dbReference type="Proteomes" id="UP001223144">
    <property type="component" value="Unassembled WGS sequence"/>
</dbReference>
<sequence length="511" mass="55839">MAEPMDAQELGRVLPWLLSARRAEAGRISTIREYLKNRVCDIYVPKSATTEYKKLVDQARFNILPLLVSSVAQGLFVDGYRPSDTVDNSPVWEAVWQPNRMDARQSGIYRAALSYGYSYAVVLPGDPVPVITPYSPRRLTALYEDSINDEWPMYAVTVGLPHPVIDAESPTTMVSTVTVYDDTHTYTTDVPAAMVYPLANGEWTDPLPMEGITINTEQVTTAEHGLGVCPVVRFCESYEDLDDGPTGIVEPMLPAQRQLNQTTFGLLMTQQYEAFKQRWVTGMAIAEDADGNPIEPWNAAVNRVWQSDSPDTKFGEFSQADLNGYLNSRDKTLLYIASARQIPPHTLVVGNAVSNVSAEALAALEAGHQLDIGEHKTAFGESIEQMLRLAGLAMDDEETWRDTAAQVVWRDTTPRSLAQVADALGKLAQLLDVPPRALWERIPGVTETDIKRWEMLAEDRDALGDISQLLAAPAAGADTPPVPGTEDDGEGAPAEGAPEVPAAVTVPGEEA</sequence>
<feature type="compositionally biased region" description="Low complexity" evidence="1">
    <location>
        <begin position="491"/>
        <end position="511"/>
    </location>
</feature>
<evidence type="ECO:0000313" key="3">
    <source>
        <dbReference type="Proteomes" id="UP001223144"/>
    </source>
</evidence>
<dbReference type="InterPro" id="IPR021145">
    <property type="entry name" value="Portal_protein_SPP1_Gp6-like"/>
</dbReference>
<comment type="caution">
    <text evidence="2">The sequence shown here is derived from an EMBL/GenBank/DDBJ whole genome shotgun (WGS) entry which is preliminary data.</text>
</comment>
<keyword evidence="3" id="KW-1185">Reference proteome</keyword>
<accession>A0ABT6HVH0</accession>
<dbReference type="EMBL" id="JARWBG010000040">
    <property type="protein sequence ID" value="MDH2392326.1"/>
    <property type="molecule type" value="Genomic_DNA"/>
</dbReference>